<feature type="compositionally biased region" description="Acidic residues" evidence="4">
    <location>
        <begin position="1342"/>
        <end position="1352"/>
    </location>
</feature>
<feature type="domain" description="Phospholipid/glycerol acyltransferase" evidence="6">
    <location>
        <begin position="643"/>
        <end position="894"/>
    </location>
</feature>
<dbReference type="Pfam" id="PF02803">
    <property type="entry name" value="Thiolase_C"/>
    <property type="match status" value="1"/>
</dbReference>
<feature type="region of interest" description="Disordered" evidence="4">
    <location>
        <begin position="1275"/>
        <end position="1317"/>
    </location>
</feature>
<evidence type="ECO:0000313" key="7">
    <source>
        <dbReference type="EMBL" id="KAB8336899.1"/>
    </source>
</evidence>
<evidence type="ECO:0000256" key="5">
    <source>
        <dbReference type="SAM" id="Phobius"/>
    </source>
</evidence>
<reference evidence="7 8" key="1">
    <citation type="submission" date="2019-06" db="EMBL/GenBank/DDBJ databases">
        <title>A chromosomal-level reference genome of Carpinus fangiana (Coryloideae, Betulaceae).</title>
        <authorList>
            <person name="Yang X."/>
            <person name="Wang Z."/>
            <person name="Zhang L."/>
            <person name="Hao G."/>
            <person name="Liu J."/>
            <person name="Yang Y."/>
        </authorList>
    </citation>
    <scope>NUCLEOTIDE SEQUENCE [LARGE SCALE GENOMIC DNA]</scope>
    <source>
        <strain evidence="7">Cfa_2016G</strain>
        <tissue evidence="7">Leaf</tissue>
    </source>
</reference>
<keyword evidence="5" id="KW-1133">Transmembrane helix</keyword>
<evidence type="ECO:0000256" key="2">
    <source>
        <dbReference type="ARBA" id="ARBA00022679"/>
    </source>
</evidence>
<protein>
    <recommendedName>
        <fullName evidence="6">Phospholipid/glycerol acyltransferase domain-containing protein</fullName>
    </recommendedName>
</protein>
<dbReference type="InterPro" id="IPR002155">
    <property type="entry name" value="Thiolase"/>
</dbReference>
<feature type="region of interest" description="Disordered" evidence="4">
    <location>
        <begin position="777"/>
        <end position="818"/>
    </location>
</feature>
<dbReference type="Gene3D" id="3.40.47.10">
    <property type="match status" value="2"/>
</dbReference>
<evidence type="ECO:0000313" key="8">
    <source>
        <dbReference type="Proteomes" id="UP000327013"/>
    </source>
</evidence>
<dbReference type="InterPro" id="IPR020610">
    <property type="entry name" value="Thiolase_AS"/>
</dbReference>
<dbReference type="SUPFAM" id="SSF53901">
    <property type="entry name" value="Thiolase-like"/>
    <property type="match status" value="2"/>
</dbReference>
<organism evidence="7 8">
    <name type="scientific">Carpinus fangiana</name>
    <dbReference type="NCBI Taxonomy" id="176857"/>
    <lineage>
        <taxon>Eukaryota</taxon>
        <taxon>Viridiplantae</taxon>
        <taxon>Streptophyta</taxon>
        <taxon>Embryophyta</taxon>
        <taxon>Tracheophyta</taxon>
        <taxon>Spermatophyta</taxon>
        <taxon>Magnoliopsida</taxon>
        <taxon>eudicotyledons</taxon>
        <taxon>Gunneridae</taxon>
        <taxon>Pentapetalae</taxon>
        <taxon>rosids</taxon>
        <taxon>fabids</taxon>
        <taxon>Fagales</taxon>
        <taxon>Betulaceae</taxon>
        <taxon>Carpinus</taxon>
    </lineage>
</organism>
<dbReference type="InterPro" id="IPR020616">
    <property type="entry name" value="Thiolase_N"/>
</dbReference>
<comment type="similarity">
    <text evidence="1">Belongs to the thiolase-like superfamily. Thiolase family.</text>
</comment>
<feature type="region of interest" description="Disordered" evidence="4">
    <location>
        <begin position="1212"/>
        <end position="1262"/>
    </location>
</feature>
<sequence>MTSRIGGHARRSLIIRRVMLGCSRAKTVVLVKPRHVTEEVKPSTYLDLASTFCASVALSFTFALLLTLLHFITTALLLPSSTQHGQPSSSRRWLQTTSVLPRAAAMPLWPSIPMIALTKGGKGGFKDTLGQDILYGVFKGLIERSGIDPALVEDISVGCVLAPGGGATEFRAAALAAGFPETAAVKSLNRQCSSGLQSCIDIANAIKTGMIDVGIGAGVESMTTQYGPQAVTEFSDIMEDHEEAANCKVGMGILSENMARDRGIPRAAQDAFAANSYAKAVKAQKEGLFKDEIYPLTVKVTDPKTDEEKEIVVDRDDGVREGITAESLGKIKAAFAKDGSIHAGNASQISDGAAAVLFMKRKTAEKLGQKILGKFVQASVVGVKPLLMGVGPWAAIPVALEKSGISKEDVDIFEINEAFASQCVWCINELGLPEEKINPKGARQVSTLLTELKRTGKQVGVSSMCVGTGMGVAAVWVAERGYIGRGGGGGGDFPADRGAQPLGSPSPSRSAPPFARPVESLGHLCLSLPLPCCFRQPSVASEHNIAPTFLQLRATPTPPCYHPAHSTAQGSGLVSAVDGSRVPRVTPPRTCTPSEIAMAVFKDKTNPWAYDLMLWTLSVLVDLFFREVHPRGSWRIPKTGPVIFVAAPHANQFIDPLILARVIRNEGKRRVAFLIAEKSMKRKWIGWFSGIMGAVSVGRALDKTKSAPGRIYLPDPDNDPTLLRGTGTNFETDDFQVGGLVVLPSINNVAANAEILEVLGKEELRLKKPFEGEVALQQLTGRKATGKDDDDNDDTVPEDKKTTSPETQSAIEKSRDADGVTFKTAPKVDQTKVYNDVFDKLGHGGCVGIFPEGGSHDRTELLPLKAGVAIMALGAVAQNSDCAVKIVPCGMNYFHAHKFRSRAVIEFGAPIDVPPELVEEFKSGSRRHAISAMLENVYDSLVGVTVTSPDYDTLMLIQAVRRLYNPKGKKLPLPMVVELNRRLVKGYTRYKDDPRIVNLKKNITHYNKQLLALSIRDHQLEYARLSIVKVLWLLLYRTTKILFLSIAVLPGLALFAPIFITGKVISIRKSKEALAASTVKIQARDVVATWKLLVAMALAPTLYAFDITVLLIWTHYNRVQGYVPEWVKLWMVVPFGMILFPTLCIAALRFGEVGMDIAKSLRPLVLSLNLTSSNSLVRLRQRRAELSAEVTDLINELGPEMFTDFDAQRIAHPEAKRGRRSSSPETTFRVTMPDDTAPPADGGAPGASIGGGSSAKGDLPRNESFKNLASFGFFASRPQTPSAHSRQESRSHSRPSSRNGAAGLFGLSKGFSPLQSSGAMEDVSLKIRGAMHERAQKRGNEDVELLSDDSGDEGIGLHQKTT</sequence>
<dbReference type="Proteomes" id="UP000327013">
    <property type="component" value="Unassembled WGS sequence"/>
</dbReference>
<feature type="region of interest" description="Disordered" evidence="4">
    <location>
        <begin position="1331"/>
        <end position="1362"/>
    </location>
</feature>
<dbReference type="CDD" id="cd00751">
    <property type="entry name" value="thiolase"/>
    <property type="match status" value="1"/>
</dbReference>
<dbReference type="OrthoDB" id="2427554at2759"/>
<dbReference type="InterPro" id="IPR002123">
    <property type="entry name" value="Plipid/glycerol_acylTrfase"/>
</dbReference>
<keyword evidence="3" id="KW-0012">Acyltransferase</keyword>
<dbReference type="GO" id="GO:0004366">
    <property type="term" value="F:glycerol-3-phosphate O-acyltransferase activity"/>
    <property type="evidence" value="ECO:0007669"/>
    <property type="project" value="TreeGrafter"/>
</dbReference>
<feature type="region of interest" description="Disordered" evidence="4">
    <location>
        <begin position="488"/>
        <end position="513"/>
    </location>
</feature>
<dbReference type="InterPro" id="IPR052744">
    <property type="entry name" value="GPAT/DAPAT"/>
</dbReference>
<dbReference type="PROSITE" id="PS00099">
    <property type="entry name" value="THIOLASE_3"/>
    <property type="match status" value="1"/>
</dbReference>
<feature type="transmembrane region" description="Helical" evidence="5">
    <location>
        <begin position="1041"/>
        <end position="1061"/>
    </location>
</feature>
<dbReference type="EMBL" id="VIBQ01000009">
    <property type="protein sequence ID" value="KAB8336899.1"/>
    <property type="molecule type" value="Genomic_DNA"/>
</dbReference>
<evidence type="ECO:0000256" key="1">
    <source>
        <dbReference type="ARBA" id="ARBA00010982"/>
    </source>
</evidence>
<feature type="transmembrane region" description="Helical" evidence="5">
    <location>
        <begin position="1128"/>
        <end position="1150"/>
    </location>
</feature>
<accession>A0A5N6KP84</accession>
<evidence type="ECO:0000259" key="6">
    <source>
        <dbReference type="SMART" id="SM00563"/>
    </source>
</evidence>
<gene>
    <name evidence="7" type="ORF">FH972_021206</name>
</gene>
<dbReference type="InterPro" id="IPR016039">
    <property type="entry name" value="Thiolase-like"/>
</dbReference>
<dbReference type="GO" id="GO:0008654">
    <property type="term" value="P:phospholipid biosynthetic process"/>
    <property type="evidence" value="ECO:0007669"/>
    <property type="project" value="TreeGrafter"/>
</dbReference>
<dbReference type="Pfam" id="PF00108">
    <property type="entry name" value="Thiolase_N"/>
    <property type="match status" value="1"/>
</dbReference>
<keyword evidence="2" id="KW-0808">Transferase</keyword>
<dbReference type="GO" id="GO:0016287">
    <property type="term" value="F:glycerone-phosphate O-acyltransferase activity"/>
    <property type="evidence" value="ECO:0007669"/>
    <property type="project" value="TreeGrafter"/>
</dbReference>
<dbReference type="NCBIfam" id="TIGR01930">
    <property type="entry name" value="AcCoA-C-Actrans"/>
    <property type="match status" value="1"/>
</dbReference>
<comment type="caution">
    <text evidence="7">The sequence shown here is derived from an EMBL/GenBank/DDBJ whole genome shotgun (WGS) entry which is preliminary data.</text>
</comment>
<proteinExistence type="inferred from homology"/>
<evidence type="ECO:0000256" key="4">
    <source>
        <dbReference type="SAM" id="MobiDB-lite"/>
    </source>
</evidence>
<dbReference type="Pfam" id="PF01553">
    <property type="entry name" value="Acyltransferase"/>
    <property type="match status" value="1"/>
</dbReference>
<feature type="compositionally biased region" description="Basic and acidic residues" evidence="4">
    <location>
        <begin position="1331"/>
        <end position="1341"/>
    </location>
</feature>
<name>A0A5N6KP84_9ROSI</name>
<keyword evidence="5" id="KW-0812">Transmembrane</keyword>
<dbReference type="InterPro" id="IPR020617">
    <property type="entry name" value="Thiolase_C"/>
</dbReference>
<feature type="compositionally biased region" description="Low complexity" evidence="4">
    <location>
        <begin position="1233"/>
        <end position="1242"/>
    </location>
</feature>
<keyword evidence="8" id="KW-1185">Reference proteome</keyword>
<dbReference type="PANTHER" id="PTHR31605">
    <property type="entry name" value="GLYCEROL-3-PHOSPHATE O-ACYLTRANSFERASE 1"/>
    <property type="match status" value="1"/>
</dbReference>
<keyword evidence="5" id="KW-0472">Membrane</keyword>
<feature type="transmembrane region" description="Helical" evidence="5">
    <location>
        <begin position="51"/>
        <end position="78"/>
    </location>
</feature>
<dbReference type="PANTHER" id="PTHR31605:SF0">
    <property type="entry name" value="GLYCEROL-3-PHOSPHATE O-ACYLTRANSFERASE 1"/>
    <property type="match status" value="1"/>
</dbReference>
<evidence type="ECO:0000256" key="3">
    <source>
        <dbReference type="ARBA" id="ARBA00023315"/>
    </source>
</evidence>
<feature type="compositionally biased region" description="Gly residues" evidence="4">
    <location>
        <begin position="1243"/>
        <end position="1254"/>
    </location>
</feature>
<dbReference type="SMART" id="SM00563">
    <property type="entry name" value="PlsC"/>
    <property type="match status" value="1"/>
</dbReference>
<feature type="transmembrane region" description="Helical" evidence="5">
    <location>
        <begin position="1092"/>
        <end position="1116"/>
    </location>
</feature>